<accession>A0A8E3MGX3</accession>
<feature type="domain" description="Surface lipoprotein assembly modifier N-terminal TPR repeats region" evidence="9">
    <location>
        <begin position="59"/>
        <end position="161"/>
    </location>
</feature>
<evidence type="ECO:0000259" key="8">
    <source>
        <dbReference type="Pfam" id="PF04575"/>
    </source>
</evidence>
<dbReference type="Gene3D" id="1.25.40.10">
    <property type="entry name" value="Tetratricopeptide repeat domain"/>
    <property type="match status" value="1"/>
</dbReference>
<keyword evidence="5" id="KW-0472">Membrane</keyword>
<dbReference type="InterPro" id="IPR011990">
    <property type="entry name" value="TPR-like_helical_dom_sf"/>
</dbReference>
<evidence type="ECO:0000256" key="4">
    <source>
        <dbReference type="ARBA" id="ARBA00022729"/>
    </source>
</evidence>
<dbReference type="GO" id="GO:0009279">
    <property type="term" value="C:cell outer membrane"/>
    <property type="evidence" value="ECO:0007669"/>
    <property type="project" value="UniProtKB-SubCell"/>
</dbReference>
<dbReference type="Pfam" id="PF24575">
    <property type="entry name" value="TPR_Slam"/>
    <property type="match status" value="1"/>
</dbReference>
<dbReference type="SUPFAM" id="SSF48452">
    <property type="entry name" value="TPR-like"/>
    <property type="match status" value="1"/>
</dbReference>
<reference evidence="10" key="1">
    <citation type="submission" date="2017-06" db="EMBL/GenBank/DDBJ databases">
        <title>Genome sequencing of pathogenic and non-pathogenic strains within Bisgaard taxon 40.</title>
        <authorList>
            <person name="Ladner J.T."/>
            <person name="Lovett S.P."/>
            <person name="Koroleva G."/>
            <person name="Lorch J.M."/>
        </authorList>
    </citation>
    <scope>NUCLEOTIDE SEQUENCE</scope>
    <source>
        <strain evidence="10">27576-1-I1</strain>
    </source>
</reference>
<evidence type="ECO:0000313" key="11">
    <source>
        <dbReference type="Proteomes" id="UP000955338"/>
    </source>
</evidence>
<keyword evidence="6" id="KW-0998">Cell outer membrane</keyword>
<dbReference type="Pfam" id="PF04575">
    <property type="entry name" value="SlipAM"/>
    <property type="match status" value="1"/>
</dbReference>
<organism evidence="10 11">
    <name type="scientific">Mergibacter septicus</name>
    <dbReference type="NCBI Taxonomy" id="221402"/>
    <lineage>
        <taxon>Bacteria</taxon>
        <taxon>Pseudomonadati</taxon>
        <taxon>Pseudomonadota</taxon>
        <taxon>Gammaproteobacteria</taxon>
        <taxon>Pasteurellales</taxon>
        <taxon>Pasteurellaceae</taxon>
        <taxon>Mergibacter</taxon>
    </lineage>
</organism>
<comment type="similarity">
    <text evidence="7">Belongs to the Slam family.</text>
</comment>
<dbReference type="RefSeq" id="WP_265482625.1">
    <property type="nucleotide sequence ID" value="NZ_CP022011.1"/>
</dbReference>
<dbReference type="InterPro" id="IPR057556">
    <property type="entry name" value="TPR_Slam"/>
</dbReference>
<sequence>MKKSCSIILLTLIAKSGVANGNLTPLPPPNNYLTTPIWSSDKQIKKPNLAFDRESKTLTLDSQTLSNDPALLRQAMIAVIRQRYLAGIEKILPLYRQSPIANPELIAYAQGLLFLGQNKASESAAEFAKILQKYPQAQTARFYYAVATFENNHFYQAKQLFEQLLQQDPPPSIQQEINQFLAAIDGQQAWRFRANLNWSYDRNINNAPDERYSGGFTFPEKVSDTGIFYQFGLEKKLVANKGVYFQPAFELFGKYYLKEKAYNDTKANLSFGIGLENQTQDFLLQPFALKRWYGNKLYSNTSGLRLGWLQQWQPQFSTYAGLGYETERYLTSSFLNGHKQSFSLRENYRLTPNQTISFGQDFSRKYGTRDLDDSYREWGLIVNWYQQWHNGLASRLGLNYLKTNYQGATLLTGNQKRRDQEWGVTTTFHHQKVAIYGIRPKLTLRYLRHNSNSALHRFSKKELFLTFERTF</sequence>
<comment type="subcellular location">
    <subcellularLocation>
        <location evidence="1">Cell outer membrane</location>
        <topology evidence="1">Multi-pass membrane protein</topology>
    </subcellularLocation>
</comment>
<protein>
    <recommendedName>
        <fullName evidence="12">DUF560 domain-containing protein</fullName>
    </recommendedName>
</protein>
<evidence type="ECO:0000256" key="6">
    <source>
        <dbReference type="ARBA" id="ARBA00023237"/>
    </source>
</evidence>
<proteinExistence type="inferred from homology"/>
<feature type="domain" description="Surface lipoprotein assembly modifier C-terminal" evidence="8">
    <location>
        <begin position="190"/>
        <end position="471"/>
    </location>
</feature>
<evidence type="ECO:0000256" key="3">
    <source>
        <dbReference type="ARBA" id="ARBA00022692"/>
    </source>
</evidence>
<name>A0A8E3MGX3_9PAST</name>
<dbReference type="EMBL" id="CP022011">
    <property type="protein sequence ID" value="QDJ15173.1"/>
    <property type="molecule type" value="Genomic_DNA"/>
</dbReference>
<evidence type="ECO:0000313" key="10">
    <source>
        <dbReference type="EMBL" id="QDJ15173.1"/>
    </source>
</evidence>
<evidence type="ECO:0000256" key="7">
    <source>
        <dbReference type="ARBA" id="ARBA00023609"/>
    </source>
</evidence>
<evidence type="ECO:0000259" key="9">
    <source>
        <dbReference type="Pfam" id="PF24575"/>
    </source>
</evidence>
<evidence type="ECO:0000256" key="5">
    <source>
        <dbReference type="ARBA" id="ARBA00023136"/>
    </source>
</evidence>
<keyword evidence="4" id="KW-0732">Signal</keyword>
<dbReference type="Proteomes" id="UP000955338">
    <property type="component" value="Chromosome"/>
</dbReference>
<dbReference type="AlphaFoldDB" id="A0A8E3MGX3"/>
<evidence type="ECO:0000256" key="1">
    <source>
        <dbReference type="ARBA" id="ARBA00004571"/>
    </source>
</evidence>
<evidence type="ECO:0000256" key="2">
    <source>
        <dbReference type="ARBA" id="ARBA00022452"/>
    </source>
</evidence>
<gene>
    <name evidence="10" type="ORF">CEP48_06890</name>
</gene>
<dbReference type="InterPro" id="IPR007655">
    <property type="entry name" value="Slam_C"/>
</dbReference>
<keyword evidence="2" id="KW-1134">Transmembrane beta strand</keyword>
<evidence type="ECO:0008006" key="12">
    <source>
        <dbReference type="Google" id="ProtNLM"/>
    </source>
</evidence>
<keyword evidence="3" id="KW-0812">Transmembrane</keyword>
<keyword evidence="11" id="KW-1185">Reference proteome</keyword>